<dbReference type="Proteomes" id="UP000694407">
    <property type="component" value="Unplaced"/>
</dbReference>
<dbReference type="GO" id="GO:0003723">
    <property type="term" value="F:RNA binding"/>
    <property type="evidence" value="ECO:0007669"/>
    <property type="project" value="InterPro"/>
</dbReference>
<dbReference type="Ensembl" id="ENSMMMT00000012904.1">
    <property type="protein sequence ID" value="ENSMMMP00000011308.1"/>
    <property type="gene ID" value="ENSMMMG00000010084.1"/>
</dbReference>
<dbReference type="CDD" id="cd21146">
    <property type="entry name" value="Nip7_N_euk"/>
    <property type="match status" value="1"/>
</dbReference>
<evidence type="ECO:0000259" key="1">
    <source>
        <dbReference type="Pfam" id="PF17833"/>
    </source>
</evidence>
<dbReference type="InterPro" id="IPR015947">
    <property type="entry name" value="PUA-like_sf"/>
</dbReference>
<dbReference type="SUPFAM" id="SSF88697">
    <property type="entry name" value="PUA domain-like"/>
    <property type="match status" value="1"/>
</dbReference>
<accession>A0A8C5ZCN7</accession>
<dbReference type="InterPro" id="IPR005155">
    <property type="entry name" value="UPF0113_PUA"/>
</dbReference>
<protein>
    <recommendedName>
        <fullName evidence="1">60S ribosome subunit biogenesis protein NIP7 pre-PUA domain-containing protein</fullName>
    </recommendedName>
</protein>
<organism evidence="2 3">
    <name type="scientific">Marmota marmota marmota</name>
    <name type="common">Alpine marmot</name>
    <dbReference type="NCBI Taxonomy" id="9994"/>
    <lineage>
        <taxon>Eukaryota</taxon>
        <taxon>Metazoa</taxon>
        <taxon>Chordata</taxon>
        <taxon>Craniata</taxon>
        <taxon>Vertebrata</taxon>
        <taxon>Euteleostomi</taxon>
        <taxon>Mammalia</taxon>
        <taxon>Eutheria</taxon>
        <taxon>Euarchontoglires</taxon>
        <taxon>Glires</taxon>
        <taxon>Rodentia</taxon>
        <taxon>Sciuromorpha</taxon>
        <taxon>Sciuridae</taxon>
        <taxon>Xerinae</taxon>
        <taxon>Marmotini</taxon>
        <taxon>Marmota</taxon>
    </lineage>
</organism>
<keyword evidence="3" id="KW-1185">Reference proteome</keyword>
<dbReference type="Gene3D" id="3.10.450.220">
    <property type="match status" value="1"/>
</dbReference>
<evidence type="ECO:0000313" key="2">
    <source>
        <dbReference type="Ensembl" id="ENSMMMP00000011308.1"/>
    </source>
</evidence>
<dbReference type="InterPro" id="IPR036974">
    <property type="entry name" value="PUA_sf"/>
</dbReference>
<evidence type="ECO:0000313" key="3">
    <source>
        <dbReference type="Proteomes" id="UP000694407"/>
    </source>
</evidence>
<dbReference type="GeneTree" id="ENSGT00940000174775"/>
<reference evidence="2" key="2">
    <citation type="submission" date="2025-09" db="UniProtKB">
        <authorList>
            <consortium name="Ensembl"/>
        </authorList>
    </citation>
    <scope>IDENTIFICATION</scope>
</reference>
<dbReference type="InterPro" id="IPR055359">
    <property type="entry name" value="Nip7_N_euk"/>
</dbReference>
<reference evidence="2" key="1">
    <citation type="submission" date="2025-08" db="UniProtKB">
        <authorList>
            <consortium name="Ensembl"/>
        </authorList>
    </citation>
    <scope>IDENTIFICATION</scope>
</reference>
<dbReference type="AlphaFoldDB" id="A0A8C5ZCN7"/>
<name>A0A8C5ZCN7_MARMA</name>
<feature type="domain" description="60S ribosome subunit biogenesis protein NIP7 pre-PUA" evidence="1">
    <location>
        <begin position="1"/>
        <end position="68"/>
    </location>
</feature>
<proteinExistence type="predicted"/>
<dbReference type="CDD" id="cd21151">
    <property type="entry name" value="PUA_Nip7-like"/>
    <property type="match status" value="1"/>
</dbReference>
<dbReference type="Pfam" id="PF17833">
    <property type="entry name" value="pre-PUA_NIP7"/>
    <property type="match status" value="1"/>
</dbReference>
<sequence>MRPLIEVETHVTFEKIAKYIQENLQLLVLRPDRTYSFRLHNSQVYYISEKILKLATSISGDKLVVSLGPAFKNSLRPTMVVYSMAEIPLGFAVASKSTQDCRKENPIVIAVFLQADIGEYVQHEETLT</sequence>
<dbReference type="InterPro" id="IPR040598">
    <property type="entry name" value="NIP7_N"/>
</dbReference>
<dbReference type="SUPFAM" id="SSF88802">
    <property type="entry name" value="Pre-PUA domain"/>
    <property type="match status" value="1"/>
</dbReference>
<dbReference type="Gene3D" id="2.30.130.10">
    <property type="entry name" value="PUA domain"/>
    <property type="match status" value="1"/>
</dbReference>